<keyword evidence="2" id="KW-0560">Oxidoreductase</keyword>
<dbReference type="PANTHER" id="PTHR43831:SF1">
    <property type="entry name" value="ISOBUTYRYL-COA DEHYDROGENASE, MITOCHONDRIAL"/>
    <property type="match status" value="1"/>
</dbReference>
<dbReference type="Gene3D" id="2.40.110.10">
    <property type="entry name" value="Butyryl-CoA Dehydrogenase, subunit A, domain 2"/>
    <property type="match status" value="1"/>
</dbReference>
<keyword evidence="1" id="KW-0285">Flavoprotein</keyword>
<dbReference type="InterPro" id="IPR006091">
    <property type="entry name" value="Acyl-CoA_Oxase/DH_mid-dom"/>
</dbReference>
<feature type="domain" description="Acyl-CoA dehydrogenase/oxidase N-terminal" evidence="5">
    <location>
        <begin position="30"/>
        <end position="99"/>
    </location>
</feature>
<dbReference type="EMBL" id="CP073636">
    <property type="protein sequence ID" value="QUP64620.1"/>
    <property type="molecule type" value="Genomic_DNA"/>
</dbReference>
<evidence type="ECO:0000313" key="8">
    <source>
        <dbReference type="Proteomes" id="UP000005924"/>
    </source>
</evidence>
<dbReference type="PANTHER" id="PTHR43831">
    <property type="entry name" value="ISOBUTYRYL-COA DEHYDROGENASE"/>
    <property type="match status" value="1"/>
</dbReference>
<dbReference type="CDD" id="cd00567">
    <property type="entry name" value="ACAD"/>
    <property type="match status" value="1"/>
</dbReference>
<dbReference type="PIRSF" id="PIRSF016578">
    <property type="entry name" value="HsaA"/>
    <property type="match status" value="1"/>
</dbReference>
<accession>A0A8T8LTA7</accession>
<evidence type="ECO:0000256" key="2">
    <source>
        <dbReference type="ARBA" id="ARBA00023002"/>
    </source>
</evidence>
<dbReference type="Gene3D" id="1.20.140.10">
    <property type="entry name" value="Butyryl-CoA Dehydrogenase, subunit A, domain 3"/>
    <property type="match status" value="1"/>
</dbReference>
<dbReference type="AlphaFoldDB" id="A0A8T8LTA7"/>
<organism evidence="7 8">
    <name type="scientific">Pseudomonas syringae Cit 7</name>
    <dbReference type="NCBI Taxonomy" id="629264"/>
    <lineage>
        <taxon>Bacteria</taxon>
        <taxon>Pseudomonadati</taxon>
        <taxon>Pseudomonadota</taxon>
        <taxon>Gammaproteobacteria</taxon>
        <taxon>Pseudomonadales</taxon>
        <taxon>Pseudomonadaceae</taxon>
        <taxon>Pseudomonas</taxon>
        <taxon>Pseudomonas syringae</taxon>
    </lineage>
</organism>
<dbReference type="Pfam" id="PF02770">
    <property type="entry name" value="Acyl-CoA_dh_M"/>
    <property type="match status" value="1"/>
</dbReference>
<dbReference type="Pfam" id="PF02771">
    <property type="entry name" value="Acyl-CoA_dh_N"/>
    <property type="match status" value="1"/>
</dbReference>
<dbReference type="InterPro" id="IPR046373">
    <property type="entry name" value="Acyl-CoA_Oxase/DH_mid-dom_sf"/>
</dbReference>
<evidence type="ECO:0000259" key="5">
    <source>
        <dbReference type="Pfam" id="PF02771"/>
    </source>
</evidence>
<dbReference type="InterPro" id="IPR013107">
    <property type="entry name" value="Acyl-CoA_DH_C"/>
</dbReference>
<protein>
    <submittedName>
        <fullName evidence="7">Acyl-CoA/acyl-ACP dehydrogenase</fullName>
    </submittedName>
</protein>
<dbReference type="Gene3D" id="1.10.540.10">
    <property type="entry name" value="Acyl-CoA dehydrogenase/oxidase, N-terminal domain"/>
    <property type="match status" value="1"/>
</dbReference>
<dbReference type="InterPro" id="IPR036250">
    <property type="entry name" value="AcylCo_DH-like_C"/>
</dbReference>
<evidence type="ECO:0000256" key="1">
    <source>
        <dbReference type="ARBA" id="ARBA00022630"/>
    </source>
</evidence>
<reference evidence="7" key="2">
    <citation type="submission" date="2021-04" db="EMBL/GenBank/DDBJ databases">
        <title>A complete genome sequence for Pseudomonas syringae Cit7.</title>
        <authorList>
            <person name="Baltrus D.A."/>
        </authorList>
    </citation>
    <scope>NUCLEOTIDE SEQUENCE</scope>
    <source>
        <strain evidence="7">Cit 7</strain>
    </source>
</reference>
<feature type="domain" description="Acyl-CoA oxidase/dehydrogenase middle" evidence="4">
    <location>
        <begin position="138"/>
        <end position="228"/>
    </location>
</feature>
<evidence type="ECO:0000259" key="6">
    <source>
        <dbReference type="Pfam" id="PF08028"/>
    </source>
</evidence>
<evidence type="ECO:0000313" key="7">
    <source>
        <dbReference type="EMBL" id="QUP64620.1"/>
    </source>
</evidence>
<gene>
    <name evidence="7" type="ORF">PSYCIT7_017570</name>
</gene>
<dbReference type="SUPFAM" id="SSF56645">
    <property type="entry name" value="Acyl-CoA dehydrogenase NM domain-like"/>
    <property type="match status" value="1"/>
</dbReference>
<sequence>MTLSPLRPIPRQLHNAPESAEDFSKRLAELTAALAETAEQYDISAQFPHANFQLLHAHGLLGLTVPTELGGGGADLPRAQQVISAVARGEPSTALILVMQYLQHSRLQENRNWPSHLRVQVAEQAVREGALINALRVEPDLGTPARGGLPGTIARRTAQGWRISGSKIYSTGSHGLTWFAVWARSDDDDPLVGSWLVHKDTPGITVIEDWDHLGMRASSSHEVRFDNVLVPLDHAVSVSPWSAPQSELDGSGLLWMSVLLSSVYDGIAQSARDWLVHWLEQRTPSNLGASLSTLPRFQETVGQIDTLLFANRSLLQSAAHGHTPAQHAGQIKYLVTGNAIRAVELAIEASGNPGLSRSNPLQRHYRNVLCGRVHTPQNDAVLTGVGRAAFAARSKDH</sequence>
<dbReference type="SUPFAM" id="SSF47203">
    <property type="entry name" value="Acyl-CoA dehydrogenase C-terminal domain-like"/>
    <property type="match status" value="1"/>
</dbReference>
<dbReference type="Proteomes" id="UP000005924">
    <property type="component" value="Chromosome"/>
</dbReference>
<feature type="region of interest" description="Disordered" evidence="3">
    <location>
        <begin position="1"/>
        <end position="20"/>
    </location>
</feature>
<reference evidence="7" key="1">
    <citation type="journal article" date="2011" name="PLoS Pathog.">
        <title>Dynamic evolution of pathogenicity revealed by sequencing and comparative genomics of 19 Pseudomonas syringae isolates.</title>
        <authorList>
            <person name="Baltrus D.A."/>
            <person name="Nishimura M.T."/>
            <person name="Romanchuk A."/>
            <person name="Chang J.H."/>
            <person name="Mukhtar M.S."/>
            <person name="Cherkis K."/>
            <person name="Roach J."/>
            <person name="Grant S.R."/>
            <person name="Jones C.D."/>
            <person name="Dangl J.L."/>
        </authorList>
    </citation>
    <scope>NUCLEOTIDE SEQUENCE</scope>
    <source>
        <strain evidence="7">Cit 7</strain>
    </source>
</reference>
<name>A0A8T8LTA7_PSESX</name>
<dbReference type="GO" id="GO:0016627">
    <property type="term" value="F:oxidoreductase activity, acting on the CH-CH group of donors"/>
    <property type="evidence" value="ECO:0007669"/>
    <property type="project" value="InterPro"/>
</dbReference>
<dbReference type="GO" id="GO:0050660">
    <property type="term" value="F:flavin adenine dinucleotide binding"/>
    <property type="evidence" value="ECO:0007669"/>
    <property type="project" value="InterPro"/>
</dbReference>
<evidence type="ECO:0000256" key="3">
    <source>
        <dbReference type="SAM" id="MobiDB-lite"/>
    </source>
</evidence>
<proteinExistence type="predicted"/>
<dbReference type="InterPro" id="IPR037069">
    <property type="entry name" value="AcylCoA_DH/ox_N_sf"/>
</dbReference>
<dbReference type="RefSeq" id="WP_003369807.1">
    <property type="nucleotide sequence ID" value="NZ_CP073636.1"/>
</dbReference>
<dbReference type="InterPro" id="IPR013786">
    <property type="entry name" value="AcylCoA_DH/ox_N"/>
</dbReference>
<dbReference type="InterPro" id="IPR052547">
    <property type="entry name" value="Mito_Isobutyryl-CoADH"/>
</dbReference>
<feature type="domain" description="Acyl-CoA dehydrogenase C-terminal" evidence="6">
    <location>
        <begin position="262"/>
        <end position="375"/>
    </location>
</feature>
<dbReference type="InterPro" id="IPR009100">
    <property type="entry name" value="AcylCoA_DH/oxidase_NM_dom_sf"/>
</dbReference>
<evidence type="ECO:0000259" key="4">
    <source>
        <dbReference type="Pfam" id="PF02770"/>
    </source>
</evidence>
<dbReference type="Pfam" id="PF08028">
    <property type="entry name" value="Acyl-CoA_dh_2"/>
    <property type="match status" value="1"/>
</dbReference>